<feature type="transmembrane region" description="Helical" evidence="6">
    <location>
        <begin position="534"/>
        <end position="555"/>
    </location>
</feature>
<evidence type="ECO:0000256" key="2">
    <source>
        <dbReference type="ARBA" id="ARBA00022475"/>
    </source>
</evidence>
<dbReference type="PIRSF" id="PIRSF018968">
    <property type="entry name" value="ABC_permease_BceB"/>
    <property type="match status" value="1"/>
</dbReference>
<feature type="transmembrane region" description="Helical" evidence="6">
    <location>
        <begin position="20"/>
        <end position="42"/>
    </location>
</feature>
<feature type="transmembrane region" description="Helical" evidence="6">
    <location>
        <begin position="149"/>
        <end position="172"/>
    </location>
</feature>
<name>A0A9D1LCW7_9FIRM</name>
<feature type="transmembrane region" description="Helical" evidence="6">
    <location>
        <begin position="62"/>
        <end position="82"/>
    </location>
</feature>
<gene>
    <name evidence="8" type="ORF">IAB02_06040</name>
</gene>
<comment type="subcellular location">
    <subcellularLocation>
        <location evidence="1 6">Cell membrane</location>
        <topology evidence="1 6">Multi-pass membrane protein</topology>
    </subcellularLocation>
</comment>
<feature type="transmembrane region" description="Helical" evidence="6">
    <location>
        <begin position="226"/>
        <end position="253"/>
    </location>
</feature>
<evidence type="ECO:0000313" key="9">
    <source>
        <dbReference type="Proteomes" id="UP000824072"/>
    </source>
</evidence>
<keyword evidence="2 6" id="KW-1003">Cell membrane</keyword>
<dbReference type="AlphaFoldDB" id="A0A9D1LCW7"/>
<evidence type="ECO:0000256" key="1">
    <source>
        <dbReference type="ARBA" id="ARBA00004651"/>
    </source>
</evidence>
<evidence type="ECO:0000256" key="3">
    <source>
        <dbReference type="ARBA" id="ARBA00022692"/>
    </source>
</evidence>
<evidence type="ECO:0000256" key="5">
    <source>
        <dbReference type="ARBA" id="ARBA00023136"/>
    </source>
</evidence>
<dbReference type="EMBL" id="DVMU01000134">
    <property type="protein sequence ID" value="HIU34107.1"/>
    <property type="molecule type" value="Genomic_DNA"/>
</dbReference>
<feature type="transmembrane region" description="Helical" evidence="6">
    <location>
        <begin position="589"/>
        <end position="611"/>
    </location>
</feature>
<feature type="domain" description="ABC3 transporter permease C-terminal" evidence="7">
    <location>
        <begin position="540"/>
        <end position="654"/>
    </location>
</feature>
<protein>
    <submittedName>
        <fullName evidence="8">FtsX-like permease family protein</fullName>
    </submittedName>
</protein>
<feature type="transmembrane region" description="Helical" evidence="6">
    <location>
        <begin position="103"/>
        <end position="129"/>
    </location>
</feature>
<proteinExistence type="inferred from homology"/>
<dbReference type="GO" id="GO:0005886">
    <property type="term" value="C:plasma membrane"/>
    <property type="evidence" value="ECO:0007669"/>
    <property type="project" value="UniProtKB-SubCell"/>
</dbReference>
<dbReference type="Proteomes" id="UP000824072">
    <property type="component" value="Unassembled WGS sequence"/>
</dbReference>
<feature type="domain" description="ABC3 transporter permease C-terminal" evidence="7">
    <location>
        <begin position="64"/>
        <end position="177"/>
    </location>
</feature>
<feature type="transmembrane region" description="Helical" evidence="6">
    <location>
        <begin position="623"/>
        <end position="647"/>
    </location>
</feature>
<evidence type="ECO:0000256" key="6">
    <source>
        <dbReference type="PIRNR" id="PIRNR018968"/>
    </source>
</evidence>
<reference evidence="8" key="2">
    <citation type="journal article" date="2021" name="PeerJ">
        <title>Extensive microbial diversity within the chicken gut microbiome revealed by metagenomics and culture.</title>
        <authorList>
            <person name="Gilroy R."/>
            <person name="Ravi A."/>
            <person name="Getino M."/>
            <person name="Pursley I."/>
            <person name="Horton D.L."/>
            <person name="Alikhan N.F."/>
            <person name="Baker D."/>
            <person name="Gharbi K."/>
            <person name="Hall N."/>
            <person name="Watson M."/>
            <person name="Adriaenssens E.M."/>
            <person name="Foster-Nyarko E."/>
            <person name="Jarju S."/>
            <person name="Secka A."/>
            <person name="Antonio M."/>
            <person name="Oren A."/>
            <person name="Chaudhuri R.R."/>
            <person name="La Ragione R."/>
            <person name="Hildebrand F."/>
            <person name="Pallen M.J."/>
        </authorList>
    </citation>
    <scope>NUCLEOTIDE SEQUENCE</scope>
    <source>
        <strain evidence="8">ChiHcec3-11533</strain>
    </source>
</reference>
<accession>A0A9D1LCW7</accession>
<comment type="similarity">
    <text evidence="6">Belongs to the ABC-4 integral membrane protein family.</text>
</comment>
<comment type="caution">
    <text evidence="8">The sequence shown here is derived from an EMBL/GenBank/DDBJ whole genome shotgun (WGS) entry which is preliminary data.</text>
</comment>
<dbReference type="PANTHER" id="PTHR46795">
    <property type="entry name" value="ABC TRANSPORTER PERMEASE-RELATED-RELATED"/>
    <property type="match status" value="1"/>
</dbReference>
<evidence type="ECO:0000256" key="4">
    <source>
        <dbReference type="ARBA" id="ARBA00022989"/>
    </source>
</evidence>
<keyword evidence="5 6" id="KW-0472">Membrane</keyword>
<evidence type="ECO:0000259" key="7">
    <source>
        <dbReference type="Pfam" id="PF02687"/>
    </source>
</evidence>
<keyword evidence="6" id="KW-0813">Transport</keyword>
<organism evidence="8 9">
    <name type="scientific">Candidatus Pullichristensenella excrementigallinarum</name>
    <dbReference type="NCBI Taxonomy" id="2840907"/>
    <lineage>
        <taxon>Bacteria</taxon>
        <taxon>Bacillati</taxon>
        <taxon>Bacillota</taxon>
        <taxon>Clostridia</taxon>
        <taxon>Candidatus Pullichristensenella</taxon>
    </lineage>
</organism>
<feature type="transmembrane region" description="Helical" evidence="6">
    <location>
        <begin position="201"/>
        <end position="220"/>
    </location>
</feature>
<keyword evidence="4 6" id="KW-1133">Transmembrane helix</keyword>
<keyword evidence="3 6" id="KW-0812">Transmembrane</keyword>
<dbReference type="Pfam" id="PF02687">
    <property type="entry name" value="FtsX"/>
    <property type="match status" value="2"/>
</dbReference>
<sequence length="660" mass="74197">MRKLFYARLAFSNLRKNARVYLPFIFSSALTVAMCYILLMLPGDAGLRGVRGEAYLKSTLMLGAWVVGIFAVIFLFYTSSFLTKRRKTEFGLLNVLGMEKKHIARVLLFETFYLGSFSLLLGLLLGFALSKSVLLFLTNLVGLEVRFGLSFSPSAAGATLVLFGAIFFLIFLNSVRQIHFASAVELLKGGNLGEKEPKTRWLLTLIGLLALAGGYTIALVTKNPMYVLALFFVAVILVIIGTYCLFTAGNIAVLKLMRRNKKYYYQPEHFISVSGMIYRMKQNAVGLANICILSTMVLVMISSTLSLYAGTEDMLYRLYPQEIGVECYEPSEFAQFKEDVVKAIADSGLQPDQWIEYRQLIFAAAQKGDRFLLDRDDSSLYFSVTSLCFMPLSDFNRMTGRSDSLESGQVLAFPYQSDTLSVLDYSFEVVSAEGLDKVDMPGRAYYTSQVGTIYIIVPDSLDIAQIAQKQAEVYGRNSSPYTMYIGFDLPGLTSGEKEQAYEDFSRILGDLMGDPRIYSQEAQRIELYSFNGSLFFLGLFLGILFLIAVVLIMYYKQLSEGYEDKRRFAIMRKVGLSRSEIKSSIRSQVLILFYLPLLAACCHILFAFPFISRLFMLLELQNVRLFFLCTICSVALFALIYAGAYALTARTYYRIVGEDA</sequence>
<dbReference type="PANTHER" id="PTHR46795:SF3">
    <property type="entry name" value="ABC TRANSPORTER PERMEASE"/>
    <property type="match status" value="1"/>
</dbReference>
<feature type="transmembrane region" description="Helical" evidence="6">
    <location>
        <begin position="284"/>
        <end position="309"/>
    </location>
</feature>
<dbReference type="InterPro" id="IPR052536">
    <property type="entry name" value="ABC-4_Integral_Memb_Prot"/>
</dbReference>
<reference evidence="8" key="1">
    <citation type="submission" date="2020-10" db="EMBL/GenBank/DDBJ databases">
        <authorList>
            <person name="Gilroy R."/>
        </authorList>
    </citation>
    <scope>NUCLEOTIDE SEQUENCE</scope>
    <source>
        <strain evidence="8">ChiHcec3-11533</strain>
    </source>
</reference>
<dbReference type="InterPro" id="IPR027022">
    <property type="entry name" value="ABC_permease_BceB-typ"/>
</dbReference>
<dbReference type="InterPro" id="IPR003838">
    <property type="entry name" value="ABC3_permease_C"/>
</dbReference>
<dbReference type="GO" id="GO:0055085">
    <property type="term" value="P:transmembrane transport"/>
    <property type="evidence" value="ECO:0007669"/>
    <property type="project" value="UniProtKB-UniRule"/>
</dbReference>
<evidence type="ECO:0000313" key="8">
    <source>
        <dbReference type="EMBL" id="HIU34107.1"/>
    </source>
</evidence>